<protein>
    <recommendedName>
        <fullName evidence="1">DUF8117 domain-containing protein</fullName>
    </recommendedName>
</protein>
<gene>
    <name evidence="2" type="ORF">L596_014612</name>
</gene>
<evidence type="ECO:0000259" key="1">
    <source>
        <dbReference type="Pfam" id="PF26431"/>
    </source>
</evidence>
<dbReference type="OrthoDB" id="5804999at2759"/>
<reference evidence="2 3" key="2">
    <citation type="journal article" date="2019" name="G3 (Bethesda)">
        <title>Hybrid Assembly of the Genome of the Entomopathogenic Nematode Steinernema carpocapsae Identifies the X-Chromosome.</title>
        <authorList>
            <person name="Serra L."/>
            <person name="Macchietto M."/>
            <person name="Macias-Munoz A."/>
            <person name="McGill C.J."/>
            <person name="Rodriguez I.M."/>
            <person name="Rodriguez B."/>
            <person name="Murad R."/>
            <person name="Mortazavi A."/>
        </authorList>
    </citation>
    <scope>NUCLEOTIDE SEQUENCE [LARGE SCALE GENOMIC DNA]</scope>
    <source>
        <strain evidence="2 3">ALL</strain>
    </source>
</reference>
<reference evidence="2 3" key="1">
    <citation type="journal article" date="2015" name="Genome Biol.">
        <title>Comparative genomics of Steinernema reveals deeply conserved gene regulatory networks.</title>
        <authorList>
            <person name="Dillman A.R."/>
            <person name="Macchietto M."/>
            <person name="Porter C.F."/>
            <person name="Rogers A."/>
            <person name="Williams B."/>
            <person name="Antoshechkin I."/>
            <person name="Lee M.M."/>
            <person name="Goodwin Z."/>
            <person name="Lu X."/>
            <person name="Lewis E.E."/>
            <person name="Goodrich-Blair H."/>
            <person name="Stock S.P."/>
            <person name="Adams B.J."/>
            <person name="Sternberg P.W."/>
            <person name="Mortazavi A."/>
        </authorList>
    </citation>
    <scope>NUCLEOTIDE SEQUENCE [LARGE SCALE GENOMIC DNA]</scope>
    <source>
        <strain evidence="2 3">ALL</strain>
    </source>
</reference>
<evidence type="ECO:0000313" key="2">
    <source>
        <dbReference type="EMBL" id="TKR80554.1"/>
    </source>
</evidence>
<dbReference type="InterPro" id="IPR058430">
    <property type="entry name" value="DUF8117"/>
</dbReference>
<dbReference type="AlphaFoldDB" id="A0A4U5NCY2"/>
<dbReference type="Proteomes" id="UP000298663">
    <property type="component" value="Unassembled WGS sequence"/>
</dbReference>
<organism evidence="2 3">
    <name type="scientific">Steinernema carpocapsae</name>
    <name type="common">Entomopathogenic nematode</name>
    <dbReference type="NCBI Taxonomy" id="34508"/>
    <lineage>
        <taxon>Eukaryota</taxon>
        <taxon>Metazoa</taxon>
        <taxon>Ecdysozoa</taxon>
        <taxon>Nematoda</taxon>
        <taxon>Chromadorea</taxon>
        <taxon>Rhabditida</taxon>
        <taxon>Tylenchina</taxon>
        <taxon>Panagrolaimomorpha</taxon>
        <taxon>Strongyloidoidea</taxon>
        <taxon>Steinernematidae</taxon>
        <taxon>Steinernema</taxon>
    </lineage>
</organism>
<dbReference type="Pfam" id="PF26431">
    <property type="entry name" value="DUF8117"/>
    <property type="match status" value="1"/>
</dbReference>
<comment type="caution">
    <text evidence="2">The sequence shown here is derived from an EMBL/GenBank/DDBJ whole genome shotgun (WGS) entry which is preliminary data.</text>
</comment>
<feature type="domain" description="DUF8117" evidence="1">
    <location>
        <begin position="42"/>
        <end position="171"/>
    </location>
</feature>
<proteinExistence type="predicted"/>
<keyword evidence="3" id="KW-1185">Reference proteome</keyword>
<sequence>MRLPIVSMEDSELFPKSNRLLLPSSLAAFPLEAFEKLNALLDKLWWSRLVISVRGYVINYIQDEEEKLFLCDDAFIQIHVIFAERNHQFSPSQFIRDLACVSSFPQINEDLLELERNPGFEPNPFTQPETTESFLRIFGRPNAATYHIANCQKHAYLVFTNILRLLIERWSADCASKKKGIRFDTDPEWQPDDRVVLFQQFYQGNRTWVLTDFDRHIIDFWKPNGAKVVFGDRYIEKKKRAGFLLCDHCGMLEQCLDQFPQFKQHRFCSEQCLASMLDANQISV</sequence>
<accession>A0A4U5NCY2</accession>
<name>A0A4U5NCY2_STECR</name>
<evidence type="ECO:0000313" key="3">
    <source>
        <dbReference type="Proteomes" id="UP000298663"/>
    </source>
</evidence>
<dbReference type="EMBL" id="AZBU02000004">
    <property type="protein sequence ID" value="TKR80554.1"/>
    <property type="molecule type" value="Genomic_DNA"/>
</dbReference>